<accession>A0A173SYT5</accession>
<feature type="chain" id="PRO_5039734279" description="FAD:protein FMN transferase" evidence="12">
    <location>
        <begin position="30"/>
        <end position="333"/>
    </location>
</feature>
<reference evidence="13 15" key="1">
    <citation type="submission" date="2015-09" db="EMBL/GenBank/DDBJ databases">
        <authorList>
            <consortium name="Pathogen Informatics"/>
        </authorList>
    </citation>
    <scope>NUCLEOTIDE SEQUENCE [LARGE SCALE GENOMIC DNA]</scope>
    <source>
        <strain evidence="13 15">2789STDY5834961</strain>
    </source>
</reference>
<dbReference type="PANTHER" id="PTHR30040">
    <property type="entry name" value="THIAMINE BIOSYNTHESIS LIPOPROTEIN APBE"/>
    <property type="match status" value="1"/>
</dbReference>
<evidence type="ECO:0000256" key="9">
    <source>
        <dbReference type="ARBA" id="ARBA00048540"/>
    </source>
</evidence>
<keyword evidence="3 10" id="KW-0285">Flavoprotein</keyword>
<comment type="subcellular location">
    <subcellularLocation>
        <location evidence="12">Cell inner membrane</location>
        <topology evidence="12">Lipid-anchor</topology>
        <orientation evidence="12">Periplasmic side</orientation>
    </subcellularLocation>
</comment>
<feature type="signal peptide" evidence="12">
    <location>
        <begin position="1"/>
        <end position="29"/>
    </location>
</feature>
<evidence type="ECO:0000256" key="8">
    <source>
        <dbReference type="ARBA" id="ARBA00031306"/>
    </source>
</evidence>
<evidence type="ECO:0000256" key="11">
    <source>
        <dbReference type="PIRSR" id="PIRSR006268-2"/>
    </source>
</evidence>
<dbReference type="AlphaFoldDB" id="A0A173SYT5"/>
<evidence type="ECO:0000313" key="13">
    <source>
        <dbReference type="EMBL" id="CUM95864.1"/>
    </source>
</evidence>
<keyword evidence="5 10" id="KW-0479">Metal-binding</keyword>
<evidence type="ECO:0000313" key="16">
    <source>
        <dbReference type="Proteomes" id="UP000472916"/>
    </source>
</evidence>
<evidence type="ECO:0000256" key="5">
    <source>
        <dbReference type="ARBA" id="ARBA00022723"/>
    </source>
</evidence>
<evidence type="ECO:0000256" key="6">
    <source>
        <dbReference type="ARBA" id="ARBA00022827"/>
    </source>
</evidence>
<dbReference type="SUPFAM" id="SSF143631">
    <property type="entry name" value="ApbE-like"/>
    <property type="match status" value="1"/>
</dbReference>
<organism evidence="13 15">
    <name type="scientific">Dorea longicatena</name>
    <dbReference type="NCBI Taxonomy" id="88431"/>
    <lineage>
        <taxon>Bacteria</taxon>
        <taxon>Bacillati</taxon>
        <taxon>Bacillota</taxon>
        <taxon>Clostridia</taxon>
        <taxon>Lachnospirales</taxon>
        <taxon>Lachnospiraceae</taxon>
        <taxon>Dorea</taxon>
    </lineage>
</organism>
<comment type="function">
    <text evidence="12">Flavin transferase that catalyzes the transfer of the FMN moiety of FAD and its covalent binding to the hydroxyl group of a threonine residue in a target flavoprotein.</text>
</comment>
<evidence type="ECO:0000256" key="7">
    <source>
        <dbReference type="ARBA" id="ARBA00022842"/>
    </source>
</evidence>
<keyword evidence="7 10" id="KW-0460">Magnesium</keyword>
<dbReference type="InterPro" id="IPR024932">
    <property type="entry name" value="ApbE"/>
</dbReference>
<keyword evidence="12" id="KW-0997">Cell inner membrane</keyword>
<proteinExistence type="inferred from homology"/>
<reference evidence="14 16" key="2">
    <citation type="journal article" date="2019" name="Nat. Med.">
        <title>A library of human gut bacterial isolates paired with longitudinal multiomics data enables mechanistic microbiome research.</title>
        <authorList>
            <person name="Poyet M."/>
            <person name="Groussin M."/>
            <person name="Gibbons S.M."/>
            <person name="Avila-Pacheco J."/>
            <person name="Jiang X."/>
            <person name="Kearney S.M."/>
            <person name="Perrotta A.R."/>
            <person name="Berdy B."/>
            <person name="Zhao S."/>
            <person name="Lieberman T.D."/>
            <person name="Swanson P.K."/>
            <person name="Smith M."/>
            <person name="Roesemann S."/>
            <person name="Alexander J.E."/>
            <person name="Rich S.A."/>
            <person name="Livny J."/>
            <person name="Vlamakis H."/>
            <person name="Clish C."/>
            <person name="Bullock K."/>
            <person name="Deik A."/>
            <person name="Scott J."/>
            <person name="Pierce K.A."/>
            <person name="Xavier R.J."/>
            <person name="Alm E.J."/>
        </authorList>
    </citation>
    <scope>NUCLEOTIDE SEQUENCE [LARGE SCALE GENOMIC DNA]</scope>
    <source>
        <strain evidence="14 16">BIOML-A6</strain>
    </source>
</reference>
<dbReference type="GO" id="GO:0046872">
    <property type="term" value="F:metal ion binding"/>
    <property type="evidence" value="ECO:0007669"/>
    <property type="project" value="UniProtKB-UniRule"/>
</dbReference>
<keyword evidence="4 10" id="KW-0808">Transferase</keyword>
<keyword evidence="12" id="KW-0732">Signal</keyword>
<comment type="similarity">
    <text evidence="10 12">Belongs to the ApbE family.</text>
</comment>
<feature type="binding site" evidence="11">
    <location>
        <position position="297"/>
    </location>
    <ligand>
        <name>Mg(2+)</name>
        <dbReference type="ChEBI" id="CHEBI:18420"/>
    </ligand>
</feature>
<keyword evidence="12" id="KW-0472">Membrane</keyword>
<dbReference type="GO" id="GO:0016740">
    <property type="term" value="F:transferase activity"/>
    <property type="evidence" value="ECO:0007669"/>
    <property type="project" value="UniProtKB-UniRule"/>
</dbReference>
<name>A0A173SYT5_9FIRM</name>
<gene>
    <name evidence="13" type="primary">apbE_2</name>
    <name evidence="13" type="ORF">ERS852573_01303</name>
    <name evidence="14" type="ORF">GT528_03435</name>
</gene>
<feature type="binding site" evidence="11">
    <location>
        <position position="293"/>
    </location>
    <ligand>
        <name>Mg(2+)</name>
        <dbReference type="ChEBI" id="CHEBI:18420"/>
    </ligand>
</feature>
<evidence type="ECO:0000256" key="3">
    <source>
        <dbReference type="ARBA" id="ARBA00022630"/>
    </source>
</evidence>
<dbReference type="EMBL" id="WWSC01000003">
    <property type="protein sequence ID" value="MZK40770.1"/>
    <property type="molecule type" value="Genomic_DNA"/>
</dbReference>
<sequence>MKCKKNNIIKKLSAVLTASALLLTGCSGAKSSTQTDQDLTYTDMLFDTVIKIQILDPADESILDGLKKLCEKYDTMFSTTNTDSELYKLNHANGQPFTVSSETANLIQEGIHYSELSGGAFDLTIEPVSALWDFKADKPTVPSSDAIAQAVSHVDYTKVDIQDNTVTLEDPEAGIDLGAIAKGYIADQVKTYLKKQGIKHAIINLGGNVDVIGTKPDGSKYNIGIQKPFDESGEAITSVQLKDQTVVTSGIYERYFKKNGKLYHHILDPRTGYPCENNLYSVSIITDSSTKADALSTTCFLLGYEKGMELIQSMDGVEAIFITDDEKVHKIGI</sequence>
<evidence type="ECO:0000313" key="15">
    <source>
        <dbReference type="Proteomes" id="UP000095597"/>
    </source>
</evidence>
<evidence type="ECO:0000256" key="1">
    <source>
        <dbReference type="ARBA" id="ARBA00011955"/>
    </source>
</evidence>
<evidence type="ECO:0000256" key="12">
    <source>
        <dbReference type="RuleBase" id="RU363002"/>
    </source>
</evidence>
<evidence type="ECO:0000313" key="14">
    <source>
        <dbReference type="EMBL" id="MZK40770.1"/>
    </source>
</evidence>
<comment type="cofactor">
    <cofactor evidence="11">
        <name>Mg(2+)</name>
        <dbReference type="ChEBI" id="CHEBI:18420"/>
    </cofactor>
    <cofactor evidence="11">
        <name>Mn(2+)</name>
        <dbReference type="ChEBI" id="CHEBI:29035"/>
    </cofactor>
    <text evidence="11">Magnesium. Can also use manganese.</text>
</comment>
<dbReference type="Proteomes" id="UP000095597">
    <property type="component" value="Unassembled WGS sequence"/>
</dbReference>
<dbReference type="InterPro" id="IPR003374">
    <property type="entry name" value="ApbE-like_sf"/>
</dbReference>
<dbReference type="RefSeq" id="WP_055214000.1">
    <property type="nucleotide sequence ID" value="NZ_CYXO01000006.1"/>
</dbReference>
<dbReference type="EMBL" id="CYXO01000006">
    <property type="protein sequence ID" value="CUM95864.1"/>
    <property type="molecule type" value="Genomic_DNA"/>
</dbReference>
<evidence type="ECO:0000256" key="4">
    <source>
        <dbReference type="ARBA" id="ARBA00022679"/>
    </source>
</evidence>
<dbReference type="PROSITE" id="PS51257">
    <property type="entry name" value="PROKAR_LIPOPROTEIN"/>
    <property type="match status" value="1"/>
</dbReference>
<dbReference type="PANTHER" id="PTHR30040:SF2">
    <property type="entry name" value="FAD:PROTEIN FMN TRANSFERASE"/>
    <property type="match status" value="1"/>
</dbReference>
<keyword evidence="6 10" id="KW-0274">FAD</keyword>
<protein>
    <recommendedName>
        <fullName evidence="2 10">FAD:protein FMN transferase</fullName>
        <ecNumber evidence="1 10">2.7.1.180</ecNumber>
    </recommendedName>
    <alternativeName>
        <fullName evidence="8 10">Flavin transferase</fullName>
    </alternativeName>
</protein>
<dbReference type="Proteomes" id="UP000472916">
    <property type="component" value="Unassembled WGS sequence"/>
</dbReference>
<keyword evidence="12" id="KW-1003">Cell membrane</keyword>
<dbReference type="Gene3D" id="3.10.520.10">
    <property type="entry name" value="ApbE-like domains"/>
    <property type="match status" value="1"/>
</dbReference>
<keyword evidence="12 13" id="KW-0449">Lipoprotein</keyword>
<evidence type="ECO:0000256" key="2">
    <source>
        <dbReference type="ARBA" id="ARBA00016337"/>
    </source>
</evidence>
<dbReference type="GO" id="GO:0005886">
    <property type="term" value="C:plasma membrane"/>
    <property type="evidence" value="ECO:0007669"/>
    <property type="project" value="UniProtKB-SubCell"/>
</dbReference>
<dbReference type="EC" id="2.7.1.180" evidence="1 10"/>
<dbReference type="Pfam" id="PF02424">
    <property type="entry name" value="ApbE"/>
    <property type="match status" value="1"/>
</dbReference>
<evidence type="ECO:0000256" key="10">
    <source>
        <dbReference type="PIRNR" id="PIRNR006268"/>
    </source>
</evidence>
<dbReference type="OrthoDB" id="9778595at2"/>
<feature type="binding site" evidence="11">
    <location>
        <position position="179"/>
    </location>
    <ligand>
        <name>Mg(2+)</name>
        <dbReference type="ChEBI" id="CHEBI:18420"/>
    </ligand>
</feature>
<dbReference type="PIRSF" id="PIRSF006268">
    <property type="entry name" value="ApbE"/>
    <property type="match status" value="1"/>
</dbReference>
<comment type="catalytic activity">
    <reaction evidence="9 10 12">
        <text>L-threonyl-[protein] + FAD = FMN-L-threonyl-[protein] + AMP + H(+)</text>
        <dbReference type="Rhea" id="RHEA:36847"/>
        <dbReference type="Rhea" id="RHEA-COMP:11060"/>
        <dbReference type="Rhea" id="RHEA-COMP:11061"/>
        <dbReference type="ChEBI" id="CHEBI:15378"/>
        <dbReference type="ChEBI" id="CHEBI:30013"/>
        <dbReference type="ChEBI" id="CHEBI:57692"/>
        <dbReference type="ChEBI" id="CHEBI:74257"/>
        <dbReference type="ChEBI" id="CHEBI:456215"/>
        <dbReference type="EC" id="2.7.1.180"/>
    </reaction>
</comment>